<dbReference type="Pfam" id="PF09601">
    <property type="entry name" value="DUF2459"/>
    <property type="match status" value="1"/>
</dbReference>
<evidence type="ECO:0008006" key="4">
    <source>
        <dbReference type="Google" id="ProtNLM"/>
    </source>
</evidence>
<dbReference type="InterPro" id="IPR011727">
    <property type="entry name" value="CHP02117"/>
</dbReference>
<feature type="signal peptide" evidence="1">
    <location>
        <begin position="1"/>
        <end position="30"/>
    </location>
</feature>
<gene>
    <name evidence="2" type="ORF">PS2015_2525</name>
</gene>
<reference evidence="2 3" key="1">
    <citation type="submission" date="2015-11" db="EMBL/GenBank/DDBJ databases">
        <authorList>
            <person name="Zhang Y."/>
            <person name="Guo Z."/>
        </authorList>
    </citation>
    <scope>NUCLEOTIDE SEQUENCE [LARGE SCALE GENOMIC DNA]</scope>
    <source>
        <strain evidence="2 3">KCTC 32221</strain>
    </source>
</reference>
<name>A0A0S2KFN6_9GAMM</name>
<evidence type="ECO:0000256" key="1">
    <source>
        <dbReference type="SAM" id="SignalP"/>
    </source>
</evidence>
<dbReference type="RefSeq" id="WP_058022578.1">
    <property type="nucleotide sequence ID" value="NZ_CP013189.1"/>
</dbReference>
<dbReference type="AlphaFoldDB" id="A0A0S2KFN6"/>
<protein>
    <recommendedName>
        <fullName evidence="4">DUF2459 domain-containing protein</fullName>
    </recommendedName>
</protein>
<sequence length="226" mass="24913" precursor="true">MCSRRFSTNRILLCLLTAAHLLLTACLVPANDVYPADPPHPPDSIYLTAHGWHVGIVVEAERVRPFLPPSAHYPAGRWLEFGWGDASYYSNPDPGVFTLLKAAFLPTPTVMHLVGFDQSVEQRFPHSHTLSLPLPEGGMMALGKFLADHLQTDEQGQAIYRQAGLYGHSAFFAARGIYILPHTSNMWTARALRAAGLPIKPMYTVTQSGLIRQAESVRSQSPADRP</sequence>
<dbReference type="PROSITE" id="PS51257">
    <property type="entry name" value="PROKAR_LIPOPROTEIN"/>
    <property type="match status" value="1"/>
</dbReference>
<dbReference type="STRING" id="1249552.PS2015_2525"/>
<keyword evidence="1" id="KW-0732">Signal</keyword>
<feature type="chain" id="PRO_5006601618" description="DUF2459 domain-containing protein" evidence="1">
    <location>
        <begin position="31"/>
        <end position="226"/>
    </location>
</feature>
<proteinExistence type="predicted"/>
<dbReference type="OrthoDB" id="211174at2"/>
<evidence type="ECO:0000313" key="2">
    <source>
        <dbReference type="EMBL" id="ALO47159.1"/>
    </source>
</evidence>
<keyword evidence="3" id="KW-1185">Reference proteome</keyword>
<dbReference type="Proteomes" id="UP000065641">
    <property type="component" value="Chromosome"/>
</dbReference>
<accession>A0A0S2KFN6</accession>
<dbReference type="EMBL" id="CP013189">
    <property type="protein sequence ID" value="ALO47159.1"/>
    <property type="molecule type" value="Genomic_DNA"/>
</dbReference>
<dbReference type="KEGG" id="pspi:PS2015_2525"/>
<organism evidence="2 3">
    <name type="scientific">Pseudohongiella spirulinae</name>
    <dbReference type="NCBI Taxonomy" id="1249552"/>
    <lineage>
        <taxon>Bacteria</taxon>
        <taxon>Pseudomonadati</taxon>
        <taxon>Pseudomonadota</taxon>
        <taxon>Gammaproteobacteria</taxon>
        <taxon>Pseudomonadales</taxon>
        <taxon>Pseudohongiellaceae</taxon>
        <taxon>Pseudohongiella</taxon>
    </lineage>
</organism>
<evidence type="ECO:0000313" key="3">
    <source>
        <dbReference type="Proteomes" id="UP000065641"/>
    </source>
</evidence>